<proteinExistence type="predicted"/>
<dbReference type="InterPro" id="IPR009711">
    <property type="entry name" value="UPF0473"/>
</dbReference>
<dbReference type="Proteomes" id="UP000664218">
    <property type="component" value="Unassembled WGS sequence"/>
</dbReference>
<sequence length="138" mass="15295">MTNTINDNTEEVKGCCGGHDNEGCCGGGHHEKEESCCSGEENSCNCGHDHDDHDHHHHDHDHAHMVTFENEDGTTEEYPIVDEFELDGEVYVLVMNGDETVTPLRVAGEDGELVFLSEEEFNTVSEAYEALSEADELQ</sequence>
<protein>
    <submittedName>
        <fullName evidence="1">DUF1292 domain-containing protein</fullName>
    </submittedName>
</protein>
<evidence type="ECO:0000313" key="1">
    <source>
        <dbReference type="EMBL" id="MBO1265722.1"/>
    </source>
</evidence>
<dbReference type="Pfam" id="PF06949">
    <property type="entry name" value="DUF1292"/>
    <property type="match status" value="1"/>
</dbReference>
<reference evidence="1" key="1">
    <citation type="submission" date="2021-03" db="EMBL/GenBank/DDBJ databases">
        <title>Proteiniclasticum marinus sp. nov., isolated from tidal flat sediment.</title>
        <authorList>
            <person name="Namirimu T."/>
            <person name="Yang J.-A."/>
            <person name="Yang S.-H."/>
            <person name="Kim Y.-J."/>
            <person name="Kwon K.K."/>
        </authorList>
    </citation>
    <scope>NUCLEOTIDE SEQUENCE</scope>
    <source>
        <strain evidence="1">SCR006</strain>
    </source>
</reference>
<gene>
    <name evidence="1" type="ORF">J3A84_11840</name>
</gene>
<organism evidence="1 2">
    <name type="scientific">Proteiniclasticum aestuarii</name>
    <dbReference type="NCBI Taxonomy" id="2817862"/>
    <lineage>
        <taxon>Bacteria</taxon>
        <taxon>Bacillati</taxon>
        <taxon>Bacillota</taxon>
        <taxon>Clostridia</taxon>
        <taxon>Eubacteriales</taxon>
        <taxon>Clostridiaceae</taxon>
        <taxon>Proteiniclasticum</taxon>
    </lineage>
</organism>
<dbReference type="RefSeq" id="WP_207600247.1">
    <property type="nucleotide sequence ID" value="NZ_JAFNJU010000009.1"/>
</dbReference>
<accession>A0A939KGN6</accession>
<dbReference type="EMBL" id="JAFNJU010000009">
    <property type="protein sequence ID" value="MBO1265722.1"/>
    <property type="molecule type" value="Genomic_DNA"/>
</dbReference>
<dbReference type="AlphaFoldDB" id="A0A939KGN6"/>
<name>A0A939KGN6_9CLOT</name>
<keyword evidence="2" id="KW-1185">Reference proteome</keyword>
<comment type="caution">
    <text evidence="1">The sequence shown here is derived from an EMBL/GenBank/DDBJ whole genome shotgun (WGS) entry which is preliminary data.</text>
</comment>
<evidence type="ECO:0000313" key="2">
    <source>
        <dbReference type="Proteomes" id="UP000664218"/>
    </source>
</evidence>